<dbReference type="InterPro" id="IPR021109">
    <property type="entry name" value="Peptidase_aspartic_dom_sf"/>
</dbReference>
<name>A0ABD2P9W2_9CUCU</name>
<dbReference type="EMBL" id="JABFTP020000185">
    <property type="protein sequence ID" value="KAL3287761.1"/>
    <property type="molecule type" value="Genomic_DNA"/>
</dbReference>
<dbReference type="AlphaFoldDB" id="A0ABD2P9W2"/>
<accession>A0ABD2P9W2</accession>
<comment type="caution">
    <text evidence="1">The sequence shown here is derived from an EMBL/GenBank/DDBJ whole genome shotgun (WGS) entry which is preliminary data.</text>
</comment>
<dbReference type="Proteomes" id="UP001516400">
    <property type="component" value="Unassembled WGS sequence"/>
</dbReference>
<reference evidence="1 2" key="1">
    <citation type="journal article" date="2021" name="BMC Biol.">
        <title>Horizontally acquired antibacterial genes associated with adaptive radiation of ladybird beetles.</title>
        <authorList>
            <person name="Li H.S."/>
            <person name="Tang X.F."/>
            <person name="Huang Y.H."/>
            <person name="Xu Z.Y."/>
            <person name="Chen M.L."/>
            <person name="Du X.Y."/>
            <person name="Qiu B.Y."/>
            <person name="Chen P.T."/>
            <person name="Zhang W."/>
            <person name="Slipinski A."/>
            <person name="Escalona H.E."/>
            <person name="Waterhouse R.M."/>
            <person name="Zwick A."/>
            <person name="Pang H."/>
        </authorList>
    </citation>
    <scope>NUCLEOTIDE SEQUENCE [LARGE SCALE GENOMIC DNA]</scope>
    <source>
        <strain evidence="1">SYSU2018</strain>
    </source>
</reference>
<dbReference type="CDD" id="cd00303">
    <property type="entry name" value="retropepsin_like"/>
    <property type="match status" value="1"/>
</dbReference>
<organism evidence="1 2">
    <name type="scientific">Cryptolaemus montrouzieri</name>
    <dbReference type="NCBI Taxonomy" id="559131"/>
    <lineage>
        <taxon>Eukaryota</taxon>
        <taxon>Metazoa</taxon>
        <taxon>Ecdysozoa</taxon>
        <taxon>Arthropoda</taxon>
        <taxon>Hexapoda</taxon>
        <taxon>Insecta</taxon>
        <taxon>Pterygota</taxon>
        <taxon>Neoptera</taxon>
        <taxon>Endopterygota</taxon>
        <taxon>Coleoptera</taxon>
        <taxon>Polyphaga</taxon>
        <taxon>Cucujiformia</taxon>
        <taxon>Coccinelloidea</taxon>
        <taxon>Coccinellidae</taxon>
        <taxon>Scymninae</taxon>
        <taxon>Scymnini</taxon>
        <taxon>Cryptolaemus</taxon>
    </lineage>
</organism>
<evidence type="ECO:0000313" key="2">
    <source>
        <dbReference type="Proteomes" id="UP001516400"/>
    </source>
</evidence>
<keyword evidence="2" id="KW-1185">Reference proteome</keyword>
<protein>
    <submittedName>
        <fullName evidence="1">Uncharacterized protein</fullName>
    </submittedName>
</protein>
<dbReference type="SUPFAM" id="SSF50630">
    <property type="entry name" value="Acid proteases"/>
    <property type="match status" value="1"/>
</dbReference>
<proteinExistence type="predicted"/>
<gene>
    <name evidence="1" type="ORF">HHI36_002225</name>
</gene>
<dbReference type="Gene3D" id="2.40.70.10">
    <property type="entry name" value="Acid Proteases"/>
    <property type="match status" value="1"/>
</dbReference>
<sequence length="233" mass="26038">MVFGLVLNLEISNFVFGVEKKVSLVLIATIVVQKTQDRGNIEKAGDPRPHIKDLDSGASETVIGSRGWKRLKDLSLETMPYDSEVKIANGHRCKTELNIILPIECYGKLCLIKALLVPDIDCELIVGVDFWKSMDLVPLLSDNNVKFREHVVASIDINSERKEWKSWLHTVREFYRENASHLTVLELPSGTSSQLDRLNALKGKYFALMNKGLGLAKGVVHVIDTGDSAPIKR</sequence>
<evidence type="ECO:0000313" key="1">
    <source>
        <dbReference type="EMBL" id="KAL3287761.1"/>
    </source>
</evidence>